<comment type="cofactor">
    <cofactor evidence="2">
        <name>Ca(2+)</name>
        <dbReference type="ChEBI" id="CHEBI:29108"/>
    </cofactor>
</comment>
<comment type="cofactor">
    <cofactor evidence="3">
        <name>heme b</name>
        <dbReference type="ChEBI" id="CHEBI:60344"/>
    </cofactor>
</comment>
<comment type="caution">
    <text evidence="13">The sequence shown here is derived from an EMBL/GenBank/DDBJ whole genome shotgun (WGS) entry which is preliminary data.</text>
</comment>
<dbReference type="GO" id="GO:0006979">
    <property type="term" value="P:response to oxidative stress"/>
    <property type="evidence" value="ECO:0007669"/>
    <property type="project" value="InterPro"/>
</dbReference>
<dbReference type="EMBL" id="LXQA010141540">
    <property type="protein sequence ID" value="MCI24442.1"/>
    <property type="molecule type" value="Genomic_DNA"/>
</dbReference>
<proteinExistence type="inferred from homology"/>
<dbReference type="GO" id="GO:0140825">
    <property type="term" value="F:lactoperoxidase activity"/>
    <property type="evidence" value="ECO:0007669"/>
    <property type="project" value="UniProtKB-EC"/>
</dbReference>
<evidence type="ECO:0000256" key="5">
    <source>
        <dbReference type="ARBA" id="ARBA00022559"/>
    </source>
</evidence>
<keyword evidence="8" id="KW-0560">Oxidoreductase</keyword>
<dbReference type="GO" id="GO:0046872">
    <property type="term" value="F:metal ion binding"/>
    <property type="evidence" value="ECO:0007669"/>
    <property type="project" value="UniProtKB-KW"/>
</dbReference>
<evidence type="ECO:0000313" key="14">
    <source>
        <dbReference type="Proteomes" id="UP000265520"/>
    </source>
</evidence>
<feature type="domain" description="Plant heme peroxidase family profile" evidence="12">
    <location>
        <begin position="1"/>
        <end position="83"/>
    </location>
</feature>
<evidence type="ECO:0000256" key="8">
    <source>
        <dbReference type="ARBA" id="ARBA00023002"/>
    </source>
</evidence>
<dbReference type="PRINTS" id="PR00461">
    <property type="entry name" value="PLPEROXIDASE"/>
</dbReference>
<evidence type="ECO:0000256" key="7">
    <source>
        <dbReference type="ARBA" id="ARBA00022723"/>
    </source>
</evidence>
<dbReference type="PROSITE" id="PS50873">
    <property type="entry name" value="PEROXIDASE_4"/>
    <property type="match status" value="1"/>
</dbReference>
<dbReference type="AlphaFoldDB" id="A0A392QKQ9"/>
<dbReference type="EC" id="1.11.1.7" evidence="4"/>
<dbReference type="Pfam" id="PF00141">
    <property type="entry name" value="peroxidase"/>
    <property type="match status" value="1"/>
</dbReference>
<dbReference type="SUPFAM" id="SSF48113">
    <property type="entry name" value="Heme-dependent peroxidases"/>
    <property type="match status" value="1"/>
</dbReference>
<dbReference type="PRINTS" id="PR00458">
    <property type="entry name" value="PEROXIDASE"/>
</dbReference>
<evidence type="ECO:0000256" key="3">
    <source>
        <dbReference type="ARBA" id="ARBA00001970"/>
    </source>
</evidence>
<feature type="binding site" evidence="10">
    <location>
        <position position="56"/>
    </location>
    <ligand>
        <name>substrate</name>
    </ligand>
</feature>
<evidence type="ECO:0000256" key="10">
    <source>
        <dbReference type="PIRSR" id="PIRSR600823-2"/>
    </source>
</evidence>
<dbReference type="Gene3D" id="1.10.520.10">
    <property type="match status" value="1"/>
</dbReference>
<reference evidence="13 14" key="1">
    <citation type="journal article" date="2018" name="Front. Plant Sci.">
        <title>Red Clover (Trifolium pratense) and Zigzag Clover (T. medium) - A Picture of Genomic Similarities and Differences.</title>
        <authorList>
            <person name="Dluhosova J."/>
            <person name="Istvanek J."/>
            <person name="Nedelnik J."/>
            <person name="Repkova J."/>
        </authorList>
    </citation>
    <scope>NUCLEOTIDE SEQUENCE [LARGE SCALE GENOMIC DNA]</scope>
    <source>
        <strain evidence="14">cv. 10/8</strain>
        <tissue evidence="13">Leaf</tissue>
    </source>
</reference>
<sequence>KSLVEAECPGVVSCADILALSARDSVAATGGPYWKVPTGRRDGVISNLVEARNQIPAPFHNITVLQKLFQDQGLDLKDLVLLS</sequence>
<keyword evidence="5 13" id="KW-0575">Peroxidase</keyword>
<dbReference type="InterPro" id="IPR000823">
    <property type="entry name" value="Peroxidase_pln"/>
</dbReference>
<evidence type="ECO:0000256" key="4">
    <source>
        <dbReference type="ARBA" id="ARBA00012313"/>
    </source>
</evidence>
<evidence type="ECO:0000256" key="9">
    <source>
        <dbReference type="ARBA" id="ARBA00023004"/>
    </source>
</evidence>
<keyword evidence="9" id="KW-0408">Iron</keyword>
<feature type="non-terminal residue" evidence="13">
    <location>
        <position position="83"/>
    </location>
</feature>
<dbReference type="GO" id="GO:0020037">
    <property type="term" value="F:heme binding"/>
    <property type="evidence" value="ECO:0007669"/>
    <property type="project" value="InterPro"/>
</dbReference>
<accession>A0A392QKQ9</accession>
<feature type="non-terminal residue" evidence="13">
    <location>
        <position position="1"/>
    </location>
</feature>
<name>A0A392QKQ9_9FABA</name>
<organism evidence="13 14">
    <name type="scientific">Trifolium medium</name>
    <dbReference type="NCBI Taxonomy" id="97028"/>
    <lineage>
        <taxon>Eukaryota</taxon>
        <taxon>Viridiplantae</taxon>
        <taxon>Streptophyta</taxon>
        <taxon>Embryophyta</taxon>
        <taxon>Tracheophyta</taxon>
        <taxon>Spermatophyta</taxon>
        <taxon>Magnoliopsida</taxon>
        <taxon>eudicotyledons</taxon>
        <taxon>Gunneridae</taxon>
        <taxon>Pentapetalae</taxon>
        <taxon>rosids</taxon>
        <taxon>fabids</taxon>
        <taxon>Fabales</taxon>
        <taxon>Fabaceae</taxon>
        <taxon>Papilionoideae</taxon>
        <taxon>50 kb inversion clade</taxon>
        <taxon>NPAAA clade</taxon>
        <taxon>Hologalegina</taxon>
        <taxon>IRL clade</taxon>
        <taxon>Trifolieae</taxon>
        <taxon>Trifolium</taxon>
    </lineage>
</organism>
<comment type="catalytic activity">
    <reaction evidence="1">
        <text>2 a phenolic donor + H2O2 = 2 a phenolic radical donor + 2 H2O</text>
        <dbReference type="Rhea" id="RHEA:56136"/>
        <dbReference type="ChEBI" id="CHEBI:15377"/>
        <dbReference type="ChEBI" id="CHEBI:16240"/>
        <dbReference type="ChEBI" id="CHEBI:139520"/>
        <dbReference type="ChEBI" id="CHEBI:139521"/>
        <dbReference type="EC" id="1.11.1.7"/>
    </reaction>
</comment>
<dbReference type="InterPro" id="IPR010255">
    <property type="entry name" value="Haem_peroxidase_sf"/>
</dbReference>
<evidence type="ECO:0000256" key="11">
    <source>
        <dbReference type="RuleBase" id="RU004241"/>
    </source>
</evidence>
<dbReference type="InterPro" id="IPR002016">
    <property type="entry name" value="Haem_peroxidase"/>
</dbReference>
<protein>
    <recommendedName>
        <fullName evidence="4">peroxidase</fullName>
        <ecNumber evidence="4">1.11.1.7</ecNumber>
    </recommendedName>
</protein>
<evidence type="ECO:0000256" key="6">
    <source>
        <dbReference type="ARBA" id="ARBA00022617"/>
    </source>
</evidence>
<evidence type="ECO:0000256" key="1">
    <source>
        <dbReference type="ARBA" id="ARBA00000189"/>
    </source>
</evidence>
<dbReference type="Proteomes" id="UP000265520">
    <property type="component" value="Unassembled WGS sequence"/>
</dbReference>
<keyword evidence="6" id="KW-0349">Heme</keyword>
<evidence type="ECO:0000259" key="12">
    <source>
        <dbReference type="PROSITE" id="PS50873"/>
    </source>
</evidence>
<keyword evidence="14" id="KW-1185">Reference proteome</keyword>
<evidence type="ECO:0000256" key="2">
    <source>
        <dbReference type="ARBA" id="ARBA00001913"/>
    </source>
</evidence>
<evidence type="ECO:0000313" key="13">
    <source>
        <dbReference type="EMBL" id="MCI24442.1"/>
    </source>
</evidence>
<comment type="similarity">
    <text evidence="11">Belongs to the peroxidase family.</text>
</comment>
<dbReference type="PANTHER" id="PTHR31235">
    <property type="entry name" value="PEROXIDASE 25-RELATED"/>
    <property type="match status" value="1"/>
</dbReference>
<keyword evidence="7" id="KW-0479">Metal-binding</keyword>